<proteinExistence type="predicted"/>
<keyword evidence="7" id="KW-1185">Reference proteome</keyword>
<evidence type="ECO:0000256" key="4">
    <source>
        <dbReference type="ARBA" id="ARBA00023136"/>
    </source>
</evidence>
<evidence type="ECO:0000256" key="3">
    <source>
        <dbReference type="ARBA" id="ARBA00022989"/>
    </source>
</evidence>
<reference evidence="6 7" key="1">
    <citation type="journal article" date="2021" name="ISME Commun">
        <title>Automated analysis of genomic sequences facilitates high-throughput and comprehensive description of bacteria.</title>
        <authorList>
            <person name="Hitch T.C.A."/>
        </authorList>
    </citation>
    <scope>NUCLEOTIDE SEQUENCE [LARGE SCALE GENOMIC DNA]</scope>
    <source>
        <strain evidence="6 7">H2_18</strain>
    </source>
</reference>
<feature type="transmembrane region" description="Helical" evidence="5">
    <location>
        <begin position="455"/>
        <end position="477"/>
    </location>
</feature>
<comment type="subcellular location">
    <subcellularLocation>
        <location evidence="1">Membrane</location>
        <topology evidence="1">Multi-pass membrane protein</topology>
    </subcellularLocation>
</comment>
<keyword evidence="3 5" id="KW-1133">Transmembrane helix</keyword>
<evidence type="ECO:0000313" key="7">
    <source>
        <dbReference type="Proteomes" id="UP001652394"/>
    </source>
</evidence>
<keyword evidence="4 5" id="KW-0472">Membrane</keyword>
<feature type="transmembrane region" description="Helical" evidence="5">
    <location>
        <begin position="265"/>
        <end position="284"/>
    </location>
</feature>
<feature type="transmembrane region" description="Helical" evidence="5">
    <location>
        <begin position="365"/>
        <end position="386"/>
    </location>
</feature>
<feature type="transmembrane region" description="Helical" evidence="5">
    <location>
        <begin position="296"/>
        <end position="314"/>
    </location>
</feature>
<evidence type="ECO:0000256" key="5">
    <source>
        <dbReference type="SAM" id="Phobius"/>
    </source>
</evidence>
<feature type="transmembrane region" description="Helical" evidence="5">
    <location>
        <begin position="326"/>
        <end position="345"/>
    </location>
</feature>
<organism evidence="6 7">
    <name type="scientific">Faecalicatena acetigenes</name>
    <dbReference type="NCBI Taxonomy" id="2981790"/>
    <lineage>
        <taxon>Bacteria</taxon>
        <taxon>Bacillati</taxon>
        <taxon>Bacillota</taxon>
        <taxon>Clostridia</taxon>
        <taxon>Lachnospirales</taxon>
        <taxon>Lachnospiraceae</taxon>
        <taxon>Faecalicatena</taxon>
    </lineage>
</organism>
<feature type="transmembrane region" description="Helical" evidence="5">
    <location>
        <begin position="393"/>
        <end position="412"/>
    </location>
</feature>
<gene>
    <name evidence="6" type="ORF">OCV51_09795</name>
</gene>
<evidence type="ECO:0000313" key="6">
    <source>
        <dbReference type="EMBL" id="MCU6747938.1"/>
    </source>
</evidence>
<dbReference type="InterPro" id="IPR051679">
    <property type="entry name" value="DASS-Related_Transporters"/>
</dbReference>
<feature type="transmembrane region" description="Helical" evidence="5">
    <location>
        <begin position="77"/>
        <end position="96"/>
    </location>
</feature>
<dbReference type="Pfam" id="PF00939">
    <property type="entry name" value="Na_sulph_symp"/>
    <property type="match status" value="1"/>
</dbReference>
<feature type="transmembrane region" description="Helical" evidence="5">
    <location>
        <begin position="210"/>
        <end position="231"/>
    </location>
</feature>
<feature type="transmembrane region" description="Helical" evidence="5">
    <location>
        <begin position="127"/>
        <end position="156"/>
    </location>
</feature>
<evidence type="ECO:0000256" key="2">
    <source>
        <dbReference type="ARBA" id="ARBA00022692"/>
    </source>
</evidence>
<dbReference type="RefSeq" id="WP_059068232.1">
    <property type="nucleotide sequence ID" value="NZ_JAOQJX010000014.1"/>
</dbReference>
<feature type="transmembrane region" description="Helical" evidence="5">
    <location>
        <begin position="38"/>
        <end position="65"/>
    </location>
</feature>
<feature type="transmembrane region" description="Helical" evidence="5">
    <location>
        <begin position="418"/>
        <end position="443"/>
    </location>
</feature>
<keyword evidence="2 5" id="KW-0812">Transmembrane</keyword>
<dbReference type="PANTHER" id="PTHR43652:SF2">
    <property type="entry name" value="BASIC AMINO ACID ANTIPORTER YFCC-RELATED"/>
    <property type="match status" value="1"/>
</dbReference>
<sequence>MKSKSMSYYVKSLVGLVIMFGFQYLPPIGPLTHLGMQVTGIFIGLIYLCCVVDIIWPSMVGLIALGMSDYCTVTEAIAAGFGSELVWMMLIILILAEGISQSGLGEILARWFITRKVLRNRPMLFTFVYMIVFGVCSLLISSNASVILAWAIFYNIADMAGYKKGERYSTMMIIGCFLSCIIYEGLFAFQSWWLVLAQTFEDMTGYGINYVTYFIIGFIIESLVNLLWLLAMKFVFKCDFEKLNGIDVEKLEGEGELKLNFQHKMLFLCFGLIVAYVLVTIVLPAEWPLVALLNRITQAGWFALVLVLAMVVRYENKPVLDFSKAASTGLSWSILMMCAAIIPAARALTSEGTGVTELLSNILSPLFSGMNPVVFLAAILILQMFLTNVGSNMATGIVLMTVIIPFVGNYYFSPALVGMIIIFVATMGFILPGSSGMAPYLYSNKWIEVKDIYKYGLFYCLIFFICALPVYLVASFIV</sequence>
<evidence type="ECO:0000256" key="1">
    <source>
        <dbReference type="ARBA" id="ARBA00004141"/>
    </source>
</evidence>
<comment type="caution">
    <text evidence="6">The sequence shown here is derived from an EMBL/GenBank/DDBJ whole genome shotgun (WGS) entry which is preliminary data.</text>
</comment>
<dbReference type="EMBL" id="JAOQJX010000014">
    <property type="protein sequence ID" value="MCU6747938.1"/>
    <property type="molecule type" value="Genomic_DNA"/>
</dbReference>
<name>A0ABT2TCC9_9FIRM</name>
<feature type="transmembrane region" description="Helical" evidence="5">
    <location>
        <begin position="168"/>
        <end position="190"/>
    </location>
</feature>
<accession>A0ABT2TCC9</accession>
<dbReference type="Proteomes" id="UP001652394">
    <property type="component" value="Unassembled WGS sequence"/>
</dbReference>
<dbReference type="PANTHER" id="PTHR43652">
    <property type="entry name" value="BASIC AMINO ACID ANTIPORTER YFCC-RELATED"/>
    <property type="match status" value="1"/>
</dbReference>
<protein>
    <submittedName>
        <fullName evidence="6">SLC13 family permease</fullName>
    </submittedName>
</protein>
<feature type="transmembrane region" description="Helical" evidence="5">
    <location>
        <begin position="7"/>
        <end position="26"/>
    </location>
</feature>
<dbReference type="InterPro" id="IPR001898">
    <property type="entry name" value="SLC13A/DASS"/>
</dbReference>